<dbReference type="EMBL" id="AP018131">
    <property type="protein sequence ID" value="BBA48506.1"/>
    <property type="molecule type" value="Genomic_DNA"/>
</dbReference>
<gene>
    <name evidence="1" type="ORF">BBJK_02231</name>
</gene>
<sequence>MPAASSAKPSVRKALCDEEQYWADAAVGMVGADCTVTGGESS</sequence>
<reference evidence="1 2" key="1">
    <citation type="journal article" date="2017" name="Biosci. Biotechnol. Biochem.">
        <title>Identification and characterization of a sulfoglycosidase from Bifidobacterium bifidum implicated in mucin glycan utilization.</title>
        <authorList>
            <person name="Katoh T."/>
            <person name="Maeshibu T."/>
            <person name="Kikkawa K."/>
            <person name="Gotoh A."/>
            <person name="Tomabechi Y."/>
            <person name="Nakamura M."/>
            <person name="Liao W.-H."/>
            <person name="Yamaguchi M."/>
            <person name="Ashida H."/>
            <person name="Yamamoto K."/>
            <person name="Katayama T."/>
        </authorList>
    </citation>
    <scope>NUCLEOTIDE SEQUENCE [LARGE SCALE GENOMIC DNA]</scope>
    <source>
        <strain evidence="1 2">JCM 7004</strain>
    </source>
</reference>
<dbReference type="AlphaFoldDB" id="A0A286TDU7"/>
<dbReference type="Proteomes" id="UP000262177">
    <property type="component" value="Chromosome"/>
</dbReference>
<evidence type="ECO:0000313" key="1">
    <source>
        <dbReference type="EMBL" id="BBA48506.1"/>
    </source>
</evidence>
<evidence type="ECO:0000313" key="2">
    <source>
        <dbReference type="Proteomes" id="UP000262177"/>
    </source>
</evidence>
<accession>A0A286TDU7</accession>
<organism evidence="1 2">
    <name type="scientific">Bifidobacterium bifidum LMG 13195</name>
    <dbReference type="NCBI Taxonomy" id="1207542"/>
    <lineage>
        <taxon>Bacteria</taxon>
        <taxon>Bacillati</taxon>
        <taxon>Actinomycetota</taxon>
        <taxon>Actinomycetes</taxon>
        <taxon>Bifidobacteriales</taxon>
        <taxon>Bifidobacteriaceae</taxon>
        <taxon>Bifidobacterium</taxon>
    </lineage>
</organism>
<proteinExistence type="predicted"/>
<protein>
    <submittedName>
        <fullName evidence="1">Uncharacterized protein</fullName>
    </submittedName>
</protein>
<name>A0A286TDU7_BIFBI</name>